<dbReference type="EMBL" id="LKEA01000031">
    <property type="protein sequence ID" value="ROV96767.1"/>
    <property type="molecule type" value="Genomic_DNA"/>
</dbReference>
<reference evidence="3 4" key="1">
    <citation type="submission" date="2015-09" db="EMBL/GenBank/DDBJ databases">
        <title>Host preference determinants of Valsa canker pathogens revealed by comparative genomics.</title>
        <authorList>
            <person name="Yin Z."/>
            <person name="Huang L."/>
        </authorList>
    </citation>
    <scope>NUCLEOTIDE SEQUENCE [LARGE SCALE GENOMIC DNA]</scope>
    <source>
        <strain evidence="3 4">03-1</strain>
    </source>
</reference>
<dbReference type="OrthoDB" id="2603at2759"/>
<keyword evidence="4" id="KW-1185">Reference proteome</keyword>
<dbReference type="STRING" id="356882.A0A423W0G3"/>
<keyword evidence="2" id="KW-0812">Transmembrane</keyword>
<evidence type="ECO:0000313" key="4">
    <source>
        <dbReference type="Proteomes" id="UP000283895"/>
    </source>
</evidence>
<feature type="transmembrane region" description="Helical" evidence="2">
    <location>
        <begin position="320"/>
        <end position="339"/>
    </location>
</feature>
<feature type="compositionally biased region" description="Polar residues" evidence="1">
    <location>
        <begin position="57"/>
        <end position="77"/>
    </location>
</feature>
<accession>A0A423W0G3</accession>
<feature type="transmembrane region" description="Helical" evidence="2">
    <location>
        <begin position="155"/>
        <end position="181"/>
    </location>
</feature>
<evidence type="ECO:0000256" key="2">
    <source>
        <dbReference type="SAM" id="Phobius"/>
    </source>
</evidence>
<feature type="transmembrane region" description="Helical" evidence="2">
    <location>
        <begin position="359"/>
        <end position="379"/>
    </location>
</feature>
<comment type="caution">
    <text evidence="3">The sequence shown here is derived from an EMBL/GenBank/DDBJ whole genome shotgun (WGS) entry which is preliminary data.</text>
</comment>
<sequence>MTDRNTNHFRGRHYTADHISGPIAFLNPTTRLLPIQKAKSQPARGPVPAGPHDEGATSASASNETAPATPEGGSSSPRLAEKQQQQQQHHPGIYHIWRSRDNRKGRHALALTPSTAADTADATNVSTAGHQPTNTLKATLAGVARMFLRYPVWDVSYDVAAIFTIGSVVWVLNGFFVLLPLTNPGSSWAGESLWGGGVTAMVGATIFVVGSVFLMLEAVNENRSECFGWALEEALGRSEEDLVLRRDKSGCRHHHQEKRSFLTGKSVVDDDNDDAKGLVEKDAKGGGGDSEEGGASRSKGRRWTWWPSWYELRTHYFRDIGFLACLSQMIGATIFWIAGFTGLPQILGVLTVPATNGVYWLPQVVGGTGFIVSSLLFMLETQPNWYTPSLTTLGWHIGFWNLIGAIGFTLCGALGFASSNEVCETGLTWSTFIGSWAFLGCKSNATRGGAAFQHGWSGHQKDLRTWLDERLDSYSGYRRRTEIWADEPCPEQIGSVIQWYESLDKYPVAVGEVSGLKEKSQGLAIKAKE</sequence>
<feature type="transmembrane region" description="Helical" evidence="2">
    <location>
        <begin position="399"/>
        <end position="417"/>
    </location>
</feature>
<organism evidence="3 4">
    <name type="scientific">Cytospora schulzeri</name>
    <dbReference type="NCBI Taxonomy" id="448051"/>
    <lineage>
        <taxon>Eukaryota</taxon>
        <taxon>Fungi</taxon>
        <taxon>Dikarya</taxon>
        <taxon>Ascomycota</taxon>
        <taxon>Pezizomycotina</taxon>
        <taxon>Sordariomycetes</taxon>
        <taxon>Sordariomycetidae</taxon>
        <taxon>Diaporthales</taxon>
        <taxon>Cytosporaceae</taxon>
        <taxon>Cytospora</taxon>
    </lineage>
</organism>
<name>A0A423W0G3_9PEZI</name>
<dbReference type="AlphaFoldDB" id="A0A423W0G3"/>
<evidence type="ECO:0000256" key="1">
    <source>
        <dbReference type="SAM" id="MobiDB-lite"/>
    </source>
</evidence>
<keyword evidence="2" id="KW-0472">Membrane</keyword>
<evidence type="ECO:0008006" key="5">
    <source>
        <dbReference type="Google" id="ProtNLM"/>
    </source>
</evidence>
<keyword evidence="2" id="KW-1133">Transmembrane helix</keyword>
<protein>
    <recommendedName>
        <fullName evidence="5">Integral membrane protein</fullName>
    </recommendedName>
</protein>
<dbReference type="Proteomes" id="UP000283895">
    <property type="component" value="Unassembled WGS sequence"/>
</dbReference>
<evidence type="ECO:0000313" key="3">
    <source>
        <dbReference type="EMBL" id="ROV96767.1"/>
    </source>
</evidence>
<feature type="transmembrane region" description="Helical" evidence="2">
    <location>
        <begin position="193"/>
        <end position="216"/>
    </location>
</feature>
<feature type="region of interest" description="Disordered" evidence="1">
    <location>
        <begin position="38"/>
        <end position="90"/>
    </location>
</feature>
<gene>
    <name evidence="3" type="ORF">VMCG_07932</name>
</gene>
<proteinExistence type="predicted"/>
<feature type="region of interest" description="Disordered" evidence="1">
    <location>
        <begin position="278"/>
        <end position="299"/>
    </location>
</feature>